<proteinExistence type="predicted"/>
<name>A0A0B2UAI1_9GAMM</name>
<evidence type="ECO:0000313" key="2">
    <source>
        <dbReference type="EMBL" id="KHN66112.1"/>
    </source>
</evidence>
<feature type="signal peptide" evidence="1">
    <location>
        <begin position="1"/>
        <end position="21"/>
    </location>
</feature>
<keyword evidence="1" id="KW-0732">Signal</keyword>
<protein>
    <submittedName>
        <fullName evidence="2">Uncharacterized protein</fullName>
    </submittedName>
</protein>
<comment type="caution">
    <text evidence="2">The sequence shown here is derived from an EMBL/GenBank/DDBJ whole genome shotgun (WGS) entry which is preliminary data.</text>
</comment>
<feature type="chain" id="PRO_5002094743" evidence="1">
    <location>
        <begin position="22"/>
        <end position="199"/>
    </location>
</feature>
<reference evidence="2 3" key="1">
    <citation type="submission" date="2014-03" db="EMBL/GenBank/DDBJ databases">
        <title>Genome sequence of the diesel-degrader and plant-growth promoter Acinetobacter oleivorans PF-1 isolated from the roots of poplar tree.</title>
        <authorList>
            <person name="Gkorezis P."/>
            <person name="van Hamme J."/>
            <person name="Rineau F."/>
            <person name="Vangronsveld J."/>
            <person name="Francetti A."/>
        </authorList>
    </citation>
    <scope>NUCLEOTIDE SEQUENCE [LARGE SCALE GENOMIC DNA]</scope>
    <source>
        <strain evidence="2 3">PF1</strain>
    </source>
</reference>
<accession>A0A0B2UAI1</accession>
<dbReference type="EMBL" id="JHQK01000014">
    <property type="protein sequence ID" value="KHN66112.1"/>
    <property type="molecule type" value="Genomic_DNA"/>
</dbReference>
<organism evidence="2 3">
    <name type="scientific">Acinetobacter oleivorans</name>
    <dbReference type="NCBI Taxonomy" id="1148157"/>
    <lineage>
        <taxon>Bacteria</taxon>
        <taxon>Pseudomonadati</taxon>
        <taxon>Pseudomonadota</taxon>
        <taxon>Gammaproteobacteria</taxon>
        <taxon>Moraxellales</taxon>
        <taxon>Moraxellaceae</taxon>
        <taxon>Acinetobacter</taxon>
    </lineage>
</organism>
<evidence type="ECO:0000256" key="1">
    <source>
        <dbReference type="SAM" id="SignalP"/>
    </source>
</evidence>
<dbReference type="Proteomes" id="UP000031012">
    <property type="component" value="Unassembled WGS sequence"/>
</dbReference>
<sequence length="199" mass="22703">MTHTLKKLLFCLFLCSGYANAQVNAVSLNQLGKLPDSCQKDEPVENNKLVIQFSQVKIQSYSCFMPNIADALGYSVFAIHLDKNKTYYFKSQSRDISSIAGQTIHKINSETFAIDNYQERGGNFIIFWIADWSNIYAQDVSYYTDDETSIDSFIKGKQIYLQKKKYLDNTKTTKVGSPLIIMKDKQKGLIINKSKAQNF</sequence>
<evidence type="ECO:0000313" key="3">
    <source>
        <dbReference type="Proteomes" id="UP000031012"/>
    </source>
</evidence>
<gene>
    <name evidence="2" type="ORF">DH17_03730</name>
</gene>
<dbReference type="AlphaFoldDB" id="A0A0B2UAI1"/>